<feature type="region of interest" description="Disordered" evidence="1">
    <location>
        <begin position="87"/>
        <end position="108"/>
    </location>
</feature>
<accession>A0A7N0ZZN6</accession>
<dbReference type="Gene3D" id="3.80.10.10">
    <property type="entry name" value="Ribonuclease Inhibitor"/>
    <property type="match status" value="1"/>
</dbReference>
<dbReference type="OMA" id="MDKRFAC"/>
<dbReference type="AlphaFoldDB" id="A0A7N0ZZN6"/>
<proteinExistence type="predicted"/>
<dbReference type="PANTHER" id="PTHR47818">
    <property type="entry name" value="RNI-LIKE SUPERFAMILY PROTEIN"/>
    <property type="match status" value="1"/>
</dbReference>
<dbReference type="SMART" id="SM00368">
    <property type="entry name" value="LRR_RI"/>
    <property type="match status" value="4"/>
</dbReference>
<dbReference type="InterPro" id="IPR032675">
    <property type="entry name" value="LRR_dom_sf"/>
</dbReference>
<sequence length="629" mass="71185">MEAVQYPLYFDDLETSEDESQPNFDSVAEVEAQAPTLIDLCIEELKNRILRDEEDYSVADLYELPPHLFEPLVMHLPAAALENLEQRCKSSSRSEDQGDADEFSSETKKSKRSGVFNDAWRNLFKMRFPVNDVLLEPEPLESVKHDDWMQVYWQRHLQECMDLATEQVFRPSYKGHISEMLMSTELLKLIGYEGAPSPSTSKYMTLSYHCQRYGQYARCLRIRNVICTLETCDLLKTCELKGLVLGRIRTDEEVDALCKLLQQNIKSLKSLKFIDCTLSSSDLERICQSLCTKELGTHLLQHLFVMNSRLPDPDGIESFLLLGRSLTSISVSNTLLHQDFSERVFSTLLNTSSSAEALNLSDNNISGWFSKVKQIRPQKSLKSLQKLSLRGNYMQLKDIDDLKFALNFLPNLDTLDLKDNPIKDEGVKSLISCISEMAQRNTFLKHLKLDNCLLSCDGAAHLLETLSSMEKQLLSLSIADNNLGSQIAAPLSKFLRTSIRDLNIELTGLGASGFLELEREIREELQLRKINISRNRGKSATAKIMLKLISQAPELHTIEAAQNLMPSESMLEVCSTLTKTKGNIEVVDFTGNLYDPSLDAVGKEFELKGKPLVMLPKYNCSPFIHDDDP</sequence>
<protein>
    <submittedName>
        <fullName evidence="2">Uncharacterized protein</fullName>
    </submittedName>
</protein>
<keyword evidence="3" id="KW-1185">Reference proteome</keyword>
<evidence type="ECO:0000313" key="3">
    <source>
        <dbReference type="Proteomes" id="UP000594263"/>
    </source>
</evidence>
<organism evidence="2 3">
    <name type="scientific">Kalanchoe fedtschenkoi</name>
    <name type="common">Lavender scallops</name>
    <name type="synonym">South American air plant</name>
    <dbReference type="NCBI Taxonomy" id="63787"/>
    <lineage>
        <taxon>Eukaryota</taxon>
        <taxon>Viridiplantae</taxon>
        <taxon>Streptophyta</taxon>
        <taxon>Embryophyta</taxon>
        <taxon>Tracheophyta</taxon>
        <taxon>Spermatophyta</taxon>
        <taxon>Magnoliopsida</taxon>
        <taxon>eudicotyledons</taxon>
        <taxon>Gunneridae</taxon>
        <taxon>Pentapetalae</taxon>
        <taxon>Saxifragales</taxon>
        <taxon>Crassulaceae</taxon>
        <taxon>Kalanchoe</taxon>
    </lineage>
</organism>
<dbReference type="Gramene" id="Kaladp0053s0635.1.v1.1">
    <property type="protein sequence ID" value="Kaladp0053s0635.1.v1.1"/>
    <property type="gene ID" value="Kaladp0053s0635.v1.1"/>
</dbReference>
<dbReference type="PANTHER" id="PTHR47818:SF2">
    <property type="entry name" value="F-BOX DOMAIN-CONTAINING PROTEIN"/>
    <property type="match status" value="1"/>
</dbReference>
<evidence type="ECO:0000256" key="1">
    <source>
        <dbReference type="SAM" id="MobiDB-lite"/>
    </source>
</evidence>
<name>A0A7N0ZZN6_KALFE</name>
<evidence type="ECO:0000313" key="2">
    <source>
        <dbReference type="EnsemblPlants" id="Kaladp0053s0635.1.v1.1"/>
    </source>
</evidence>
<dbReference type="SUPFAM" id="SSF52047">
    <property type="entry name" value="RNI-like"/>
    <property type="match status" value="1"/>
</dbReference>
<dbReference type="EnsemblPlants" id="Kaladp0053s0635.1.v1.1">
    <property type="protein sequence ID" value="Kaladp0053s0635.1.v1.1"/>
    <property type="gene ID" value="Kaladp0053s0635.v1.1"/>
</dbReference>
<dbReference type="Proteomes" id="UP000594263">
    <property type="component" value="Unplaced"/>
</dbReference>
<reference evidence="2" key="1">
    <citation type="submission" date="2021-01" db="UniProtKB">
        <authorList>
            <consortium name="EnsemblPlants"/>
        </authorList>
    </citation>
    <scope>IDENTIFICATION</scope>
</reference>
<feature type="compositionally biased region" description="Basic and acidic residues" evidence="1">
    <location>
        <begin position="87"/>
        <end position="96"/>
    </location>
</feature>